<reference evidence="3" key="1">
    <citation type="journal article" date="2019" name="Int. J. Syst. Evol. Microbiol.">
        <title>The Global Catalogue of Microorganisms (GCM) 10K type strain sequencing project: providing services to taxonomists for standard genome sequencing and annotation.</title>
        <authorList>
            <consortium name="The Broad Institute Genomics Platform"/>
            <consortium name="The Broad Institute Genome Sequencing Center for Infectious Disease"/>
            <person name="Wu L."/>
            <person name="Ma J."/>
        </authorList>
    </citation>
    <scope>NUCLEOTIDE SEQUENCE [LARGE SCALE GENOMIC DNA]</scope>
    <source>
        <strain evidence="3">JCM 17688</strain>
    </source>
</reference>
<keyword evidence="3" id="KW-1185">Reference proteome</keyword>
<feature type="transmembrane region" description="Helical" evidence="1">
    <location>
        <begin position="41"/>
        <end position="60"/>
    </location>
</feature>
<keyword evidence="1" id="KW-0472">Membrane</keyword>
<comment type="caution">
    <text evidence="2">The sequence shown here is derived from an EMBL/GenBank/DDBJ whole genome shotgun (WGS) entry which is preliminary data.</text>
</comment>
<evidence type="ECO:0000256" key="1">
    <source>
        <dbReference type="SAM" id="Phobius"/>
    </source>
</evidence>
<keyword evidence="1" id="KW-1133">Transmembrane helix</keyword>
<dbReference type="RefSeq" id="WP_344990358.1">
    <property type="nucleotide sequence ID" value="NZ_BAABFR010000004.1"/>
</dbReference>
<protein>
    <recommendedName>
        <fullName evidence="4">DUF2231 domain-containing protein</fullName>
    </recommendedName>
</protein>
<sequence length="169" mass="17824">MLTTVAGLPAHPLLVHFAVVFTPVAALLLAVSALWPRARRWLGLATPAVALLAVLACVLAKESGERFEKRILSAFPVGSPGFAKQHEQIEHHAHQATATLIWAIVVFVLALALWLVSSGWARTQLHVPAVVGGRWPAVALGVLSLVAAVFAIWGIIATGHTGAAMAWSS</sequence>
<feature type="transmembrane region" description="Helical" evidence="1">
    <location>
        <begin position="135"/>
        <end position="156"/>
    </location>
</feature>
<accession>A0ABP8J3Q9</accession>
<dbReference type="EMBL" id="BAABFR010000004">
    <property type="protein sequence ID" value="GAA4384434.1"/>
    <property type="molecule type" value="Genomic_DNA"/>
</dbReference>
<evidence type="ECO:0000313" key="2">
    <source>
        <dbReference type="EMBL" id="GAA4384434.1"/>
    </source>
</evidence>
<keyword evidence="1" id="KW-0812">Transmembrane</keyword>
<proteinExistence type="predicted"/>
<feature type="transmembrane region" description="Helical" evidence="1">
    <location>
        <begin position="12"/>
        <end position="35"/>
    </location>
</feature>
<organism evidence="2 3">
    <name type="scientific">Tsukamurella soli</name>
    <dbReference type="NCBI Taxonomy" id="644556"/>
    <lineage>
        <taxon>Bacteria</taxon>
        <taxon>Bacillati</taxon>
        <taxon>Actinomycetota</taxon>
        <taxon>Actinomycetes</taxon>
        <taxon>Mycobacteriales</taxon>
        <taxon>Tsukamurellaceae</taxon>
        <taxon>Tsukamurella</taxon>
    </lineage>
</organism>
<dbReference type="Proteomes" id="UP001500635">
    <property type="component" value="Unassembled WGS sequence"/>
</dbReference>
<evidence type="ECO:0000313" key="3">
    <source>
        <dbReference type="Proteomes" id="UP001500635"/>
    </source>
</evidence>
<feature type="transmembrane region" description="Helical" evidence="1">
    <location>
        <begin position="96"/>
        <end position="115"/>
    </location>
</feature>
<gene>
    <name evidence="2" type="ORF">GCM10023147_04890</name>
</gene>
<evidence type="ECO:0008006" key="4">
    <source>
        <dbReference type="Google" id="ProtNLM"/>
    </source>
</evidence>
<name>A0ABP8J3Q9_9ACTN</name>